<accession>A0A0E9PWM5</accession>
<dbReference type="AlphaFoldDB" id="A0A0E9PWM5"/>
<reference evidence="1" key="2">
    <citation type="journal article" date="2015" name="Fish Shellfish Immunol.">
        <title>Early steps in the European eel (Anguilla anguilla)-Vibrio vulnificus interaction in the gills: Role of the RtxA13 toxin.</title>
        <authorList>
            <person name="Callol A."/>
            <person name="Pajuelo D."/>
            <person name="Ebbesson L."/>
            <person name="Teles M."/>
            <person name="MacKenzie S."/>
            <person name="Amaro C."/>
        </authorList>
    </citation>
    <scope>NUCLEOTIDE SEQUENCE</scope>
</reference>
<dbReference type="EMBL" id="GBXM01099556">
    <property type="protein sequence ID" value="JAH09021.1"/>
    <property type="molecule type" value="Transcribed_RNA"/>
</dbReference>
<name>A0A0E9PWM5_ANGAN</name>
<proteinExistence type="predicted"/>
<sequence>MESLKVCLCAGLAYLT</sequence>
<evidence type="ECO:0000313" key="1">
    <source>
        <dbReference type="EMBL" id="JAH09021.1"/>
    </source>
</evidence>
<reference evidence="1" key="1">
    <citation type="submission" date="2014-11" db="EMBL/GenBank/DDBJ databases">
        <authorList>
            <person name="Amaro Gonzalez C."/>
        </authorList>
    </citation>
    <scope>NUCLEOTIDE SEQUENCE</scope>
</reference>
<organism evidence="1">
    <name type="scientific">Anguilla anguilla</name>
    <name type="common">European freshwater eel</name>
    <name type="synonym">Muraena anguilla</name>
    <dbReference type="NCBI Taxonomy" id="7936"/>
    <lineage>
        <taxon>Eukaryota</taxon>
        <taxon>Metazoa</taxon>
        <taxon>Chordata</taxon>
        <taxon>Craniata</taxon>
        <taxon>Vertebrata</taxon>
        <taxon>Euteleostomi</taxon>
        <taxon>Actinopterygii</taxon>
        <taxon>Neopterygii</taxon>
        <taxon>Teleostei</taxon>
        <taxon>Anguilliformes</taxon>
        <taxon>Anguillidae</taxon>
        <taxon>Anguilla</taxon>
    </lineage>
</organism>
<protein>
    <submittedName>
        <fullName evidence="1">Uncharacterized protein</fullName>
    </submittedName>
</protein>